<feature type="compositionally biased region" description="Low complexity" evidence="1">
    <location>
        <begin position="80"/>
        <end position="91"/>
    </location>
</feature>
<name>A0AAV5G2L3_ELECO</name>
<dbReference type="EMBL" id="BQKI01000199">
    <property type="protein sequence ID" value="GJN40870.1"/>
    <property type="molecule type" value="Genomic_DNA"/>
</dbReference>
<dbReference type="AlphaFoldDB" id="A0AAV5G2L3"/>
<evidence type="ECO:0000313" key="4">
    <source>
        <dbReference type="Proteomes" id="UP001054889"/>
    </source>
</evidence>
<gene>
    <name evidence="2" type="primary">gn00178</name>
    <name evidence="3" type="synonym">gn00283</name>
    <name evidence="2" type="ORF">PR202_gn00178</name>
    <name evidence="3" type="ORF">PR202_gn00283</name>
</gene>
<feature type="compositionally biased region" description="Pro residues" evidence="1">
    <location>
        <begin position="41"/>
        <end position="54"/>
    </location>
</feature>
<reference evidence="2" key="2">
    <citation type="submission" date="2021-12" db="EMBL/GenBank/DDBJ databases">
        <title>Resequencing data analysis of finger millet.</title>
        <authorList>
            <person name="Hatakeyama M."/>
            <person name="Aluri S."/>
            <person name="Balachadran M.T."/>
            <person name="Sivarajan S.R."/>
            <person name="Poveda L."/>
            <person name="Shimizu-Inatsugi R."/>
            <person name="Schlapbach R."/>
            <person name="Sreeman S.M."/>
            <person name="Shimizu K.K."/>
        </authorList>
    </citation>
    <scope>NUCLEOTIDE SEQUENCE</scope>
</reference>
<sequence length="122" mass="12507">MAASIAARRLLSRATGVRPAVPFRYAASAANRRFSAGASVPPQPPTPTLPPLPLEPTIETPGSEGTGASSSFTDTGAGGAHRSSSGAAAGARRQRSAGYEVEQEKVLRASLLHVVAIRFPSN</sequence>
<protein>
    <submittedName>
        <fullName evidence="2">Uncharacterized protein</fullName>
    </submittedName>
</protein>
<evidence type="ECO:0000256" key="1">
    <source>
        <dbReference type="SAM" id="MobiDB-lite"/>
    </source>
</evidence>
<evidence type="ECO:0000313" key="2">
    <source>
        <dbReference type="EMBL" id="GJN40870.1"/>
    </source>
</evidence>
<organism evidence="2 4">
    <name type="scientific">Eleusine coracana subsp. coracana</name>
    <dbReference type="NCBI Taxonomy" id="191504"/>
    <lineage>
        <taxon>Eukaryota</taxon>
        <taxon>Viridiplantae</taxon>
        <taxon>Streptophyta</taxon>
        <taxon>Embryophyta</taxon>
        <taxon>Tracheophyta</taxon>
        <taxon>Spermatophyta</taxon>
        <taxon>Magnoliopsida</taxon>
        <taxon>Liliopsida</taxon>
        <taxon>Poales</taxon>
        <taxon>Poaceae</taxon>
        <taxon>PACMAD clade</taxon>
        <taxon>Chloridoideae</taxon>
        <taxon>Cynodonteae</taxon>
        <taxon>Eleusininae</taxon>
        <taxon>Eleusine</taxon>
    </lineage>
</organism>
<keyword evidence="4" id="KW-1185">Reference proteome</keyword>
<feature type="region of interest" description="Disordered" evidence="1">
    <location>
        <begin position="34"/>
        <end position="101"/>
    </location>
</feature>
<accession>A0AAV5G2L3</accession>
<proteinExistence type="predicted"/>
<reference evidence="2" key="1">
    <citation type="journal article" date="2018" name="DNA Res.">
        <title>Multiple hybrid de novo genome assembly of finger millet, an orphan allotetraploid crop.</title>
        <authorList>
            <person name="Hatakeyama M."/>
            <person name="Aluri S."/>
            <person name="Balachadran M.T."/>
            <person name="Sivarajan S.R."/>
            <person name="Patrignani A."/>
            <person name="Gruter S."/>
            <person name="Poveda L."/>
            <person name="Shimizu-Inatsugi R."/>
            <person name="Baeten J."/>
            <person name="Francoijs K.J."/>
            <person name="Nataraja K.N."/>
            <person name="Reddy Y.A.N."/>
            <person name="Phadnis S."/>
            <person name="Ravikumar R.L."/>
            <person name="Schlapbach R."/>
            <person name="Sreeman S.M."/>
            <person name="Shimizu K.K."/>
        </authorList>
    </citation>
    <scope>NUCLEOTIDE SEQUENCE</scope>
</reference>
<comment type="caution">
    <text evidence="2">The sequence shown here is derived from an EMBL/GenBank/DDBJ whole genome shotgun (WGS) entry which is preliminary data.</text>
</comment>
<dbReference type="EMBL" id="BQKI01000199">
    <property type="protein sequence ID" value="GJN40968.1"/>
    <property type="molecule type" value="Genomic_DNA"/>
</dbReference>
<evidence type="ECO:0000313" key="3">
    <source>
        <dbReference type="EMBL" id="GJN40968.1"/>
    </source>
</evidence>
<dbReference type="Proteomes" id="UP001054889">
    <property type="component" value="Unassembled WGS sequence"/>
</dbReference>